<keyword evidence="4" id="KW-0813">Transport</keyword>
<dbReference type="EMBL" id="BMYX01000001">
    <property type="protein sequence ID" value="GGY04621.1"/>
    <property type="molecule type" value="Genomic_DNA"/>
</dbReference>
<keyword evidence="13" id="KW-1185">Reference proteome</keyword>
<evidence type="ECO:0000256" key="3">
    <source>
        <dbReference type="ARBA" id="ARBA00020392"/>
    </source>
</evidence>
<dbReference type="GO" id="GO:0009288">
    <property type="term" value="C:bacterial-type flagellum"/>
    <property type="evidence" value="ECO:0007669"/>
    <property type="project" value="InterPro"/>
</dbReference>
<dbReference type="InterPro" id="IPR012823">
    <property type="entry name" value="Flagell_FliJ"/>
</dbReference>
<dbReference type="GO" id="GO:0015031">
    <property type="term" value="P:protein transport"/>
    <property type="evidence" value="ECO:0007669"/>
    <property type="project" value="UniProtKB-KW"/>
</dbReference>
<keyword evidence="9" id="KW-0472">Membrane</keyword>
<evidence type="ECO:0000256" key="11">
    <source>
        <dbReference type="SAM" id="MobiDB-lite"/>
    </source>
</evidence>
<reference evidence="12" key="1">
    <citation type="journal article" date="2014" name="Int. J. Syst. Evol. Microbiol.">
        <title>Complete genome sequence of Corynebacterium casei LMG S-19264T (=DSM 44701T), isolated from a smear-ripened cheese.</title>
        <authorList>
            <consortium name="US DOE Joint Genome Institute (JGI-PGF)"/>
            <person name="Walter F."/>
            <person name="Albersmeier A."/>
            <person name="Kalinowski J."/>
            <person name="Ruckert C."/>
        </authorList>
    </citation>
    <scope>NUCLEOTIDE SEQUENCE</scope>
    <source>
        <strain evidence="12">KCTC 32182</strain>
    </source>
</reference>
<dbReference type="GO" id="GO:0044781">
    <property type="term" value="P:bacterial-type flagellum organization"/>
    <property type="evidence" value="ECO:0007669"/>
    <property type="project" value="UniProtKB-KW"/>
</dbReference>
<feature type="region of interest" description="Disordered" evidence="11">
    <location>
        <begin position="113"/>
        <end position="143"/>
    </location>
</feature>
<name>A0A918NXP9_9NEIS</name>
<feature type="compositionally biased region" description="Basic and acidic residues" evidence="11">
    <location>
        <begin position="113"/>
        <end position="134"/>
    </location>
</feature>
<evidence type="ECO:0000256" key="4">
    <source>
        <dbReference type="ARBA" id="ARBA00022448"/>
    </source>
</evidence>
<dbReference type="GO" id="GO:0005886">
    <property type="term" value="C:plasma membrane"/>
    <property type="evidence" value="ECO:0007669"/>
    <property type="project" value="UniProtKB-SubCell"/>
</dbReference>
<gene>
    <name evidence="12" type="ORF">GCM10011289_03930</name>
</gene>
<evidence type="ECO:0000256" key="10">
    <source>
        <dbReference type="ARBA" id="ARBA00023225"/>
    </source>
</evidence>
<evidence type="ECO:0000256" key="8">
    <source>
        <dbReference type="ARBA" id="ARBA00022927"/>
    </source>
</evidence>
<reference evidence="12" key="2">
    <citation type="submission" date="2020-09" db="EMBL/GenBank/DDBJ databases">
        <authorList>
            <person name="Sun Q."/>
            <person name="Kim S."/>
        </authorList>
    </citation>
    <scope>NUCLEOTIDE SEQUENCE</scope>
    <source>
        <strain evidence="12">KCTC 32182</strain>
    </source>
</reference>
<accession>A0A918NXP9</accession>
<evidence type="ECO:0000256" key="6">
    <source>
        <dbReference type="ARBA" id="ARBA00022500"/>
    </source>
</evidence>
<proteinExistence type="inferred from homology"/>
<comment type="subcellular location">
    <subcellularLocation>
        <location evidence="1">Cell membrane</location>
        <topology evidence="1">Peripheral membrane protein</topology>
        <orientation evidence="1">Cytoplasmic side</orientation>
    </subcellularLocation>
</comment>
<dbReference type="InterPro" id="IPR053716">
    <property type="entry name" value="Flag_assembly_chemotaxis_eff"/>
</dbReference>
<comment type="caution">
    <text evidence="12">The sequence shown here is derived from an EMBL/GenBank/DDBJ whole genome shotgun (WGS) entry which is preliminary data.</text>
</comment>
<keyword evidence="7" id="KW-1005">Bacterial flagellum biogenesis</keyword>
<keyword evidence="10" id="KW-1006">Bacterial flagellum protein export</keyword>
<protein>
    <recommendedName>
        <fullName evidence="3">Flagellar FliJ protein</fullName>
    </recommendedName>
</protein>
<dbReference type="RefSeq" id="WP_189530567.1">
    <property type="nucleotide sequence ID" value="NZ_BMYX01000001.1"/>
</dbReference>
<keyword evidence="6" id="KW-0145">Chemotaxis</keyword>
<evidence type="ECO:0000313" key="13">
    <source>
        <dbReference type="Proteomes" id="UP000645257"/>
    </source>
</evidence>
<evidence type="ECO:0000256" key="7">
    <source>
        <dbReference type="ARBA" id="ARBA00022795"/>
    </source>
</evidence>
<dbReference type="GO" id="GO:0006935">
    <property type="term" value="P:chemotaxis"/>
    <property type="evidence" value="ECO:0007669"/>
    <property type="project" value="UniProtKB-KW"/>
</dbReference>
<keyword evidence="5" id="KW-1003">Cell membrane</keyword>
<evidence type="ECO:0000313" key="12">
    <source>
        <dbReference type="EMBL" id="GGY04621.1"/>
    </source>
</evidence>
<dbReference type="AlphaFoldDB" id="A0A918NXP9"/>
<dbReference type="Pfam" id="PF02050">
    <property type="entry name" value="FliJ"/>
    <property type="match status" value="1"/>
</dbReference>
<dbReference type="GO" id="GO:0071973">
    <property type="term" value="P:bacterial-type flagellum-dependent cell motility"/>
    <property type="evidence" value="ECO:0007669"/>
    <property type="project" value="InterPro"/>
</dbReference>
<evidence type="ECO:0000256" key="9">
    <source>
        <dbReference type="ARBA" id="ARBA00023136"/>
    </source>
</evidence>
<evidence type="ECO:0000256" key="1">
    <source>
        <dbReference type="ARBA" id="ARBA00004413"/>
    </source>
</evidence>
<keyword evidence="8" id="KW-0653">Protein transport</keyword>
<evidence type="ECO:0000256" key="5">
    <source>
        <dbReference type="ARBA" id="ARBA00022475"/>
    </source>
</evidence>
<dbReference type="Gene3D" id="1.10.287.1700">
    <property type="match status" value="1"/>
</dbReference>
<sequence length="143" mass="16520">MTESDLKSLALLAQLRGREIEDMEVSLARKEQLGQRYRKNIDTLTRLSQARAPETVADPVLSMNLGQYKGVLLTVMQEQKRDLALHEMDMAADRQVLFAAYRKNQGIHEVLDSEAARHRKAREDREQKRTDEVAGQRWNRGKM</sequence>
<comment type="similarity">
    <text evidence="2">Belongs to the FliJ family.</text>
</comment>
<organism evidence="12 13">
    <name type="scientific">Paludibacterium paludis</name>
    <dbReference type="NCBI Taxonomy" id="1225769"/>
    <lineage>
        <taxon>Bacteria</taxon>
        <taxon>Pseudomonadati</taxon>
        <taxon>Pseudomonadota</taxon>
        <taxon>Betaproteobacteria</taxon>
        <taxon>Neisseriales</taxon>
        <taxon>Chromobacteriaceae</taxon>
        <taxon>Paludibacterium</taxon>
    </lineage>
</organism>
<evidence type="ECO:0000256" key="2">
    <source>
        <dbReference type="ARBA" id="ARBA00010004"/>
    </source>
</evidence>
<dbReference type="Proteomes" id="UP000645257">
    <property type="component" value="Unassembled WGS sequence"/>
</dbReference>